<dbReference type="Gene3D" id="3.50.50.60">
    <property type="entry name" value="FAD/NAD(P)-binding domain"/>
    <property type="match status" value="2"/>
</dbReference>
<dbReference type="SUPFAM" id="SSF51905">
    <property type="entry name" value="FAD/NAD(P)-binding domain"/>
    <property type="match status" value="1"/>
</dbReference>
<evidence type="ECO:0000256" key="1">
    <source>
        <dbReference type="ARBA" id="ARBA00001974"/>
    </source>
</evidence>
<dbReference type="SUPFAM" id="SSF54373">
    <property type="entry name" value="FAD-linked reductases, C-terminal domain"/>
    <property type="match status" value="1"/>
</dbReference>
<dbReference type="Proteomes" id="UP000265515">
    <property type="component" value="Unassembled WGS sequence"/>
</dbReference>
<comment type="pathway">
    <text evidence="2">Amine and polyamine degradation; spermine degradation.</text>
</comment>
<organism evidence="8 9">
    <name type="scientific">Chara braunii</name>
    <name type="common">Braun's stonewort</name>
    <dbReference type="NCBI Taxonomy" id="69332"/>
    <lineage>
        <taxon>Eukaryota</taxon>
        <taxon>Viridiplantae</taxon>
        <taxon>Streptophyta</taxon>
        <taxon>Charophyceae</taxon>
        <taxon>Charales</taxon>
        <taxon>Characeae</taxon>
        <taxon>Chara</taxon>
    </lineage>
</organism>
<feature type="domain" description="Amine oxidase" evidence="7">
    <location>
        <begin position="16"/>
        <end position="376"/>
    </location>
</feature>
<evidence type="ECO:0000313" key="9">
    <source>
        <dbReference type="Proteomes" id="UP000265515"/>
    </source>
</evidence>
<dbReference type="InterPro" id="IPR002937">
    <property type="entry name" value="Amino_oxidase"/>
</dbReference>
<dbReference type="Gramene" id="GBG78364">
    <property type="protein sequence ID" value="GBG78364"/>
    <property type="gene ID" value="CBR_g26393"/>
</dbReference>
<dbReference type="PANTHER" id="PTHR10742:SF418">
    <property type="entry name" value="AMINE OXIDASE DOMAIN-CONTAINING PROTEIN"/>
    <property type="match status" value="1"/>
</dbReference>
<evidence type="ECO:0000256" key="3">
    <source>
        <dbReference type="ARBA" id="ARBA00005995"/>
    </source>
</evidence>
<evidence type="ECO:0000256" key="5">
    <source>
        <dbReference type="PIRSR" id="PIRSR601613-1"/>
    </source>
</evidence>
<dbReference type="STRING" id="69332.A0A388L7X3"/>
<accession>A0A388L7X3</accession>
<dbReference type="GO" id="GO:0046592">
    <property type="term" value="F:polyamine oxidase activity"/>
    <property type="evidence" value="ECO:0007669"/>
    <property type="project" value="UniProtKB-ARBA"/>
</dbReference>
<feature type="binding site" evidence="5">
    <location>
        <begin position="38"/>
        <end position="39"/>
    </location>
    <ligand>
        <name>FAD</name>
        <dbReference type="ChEBI" id="CHEBI:57692"/>
    </ligand>
</feature>
<sequence length="587" mass="64840">MESLEYHDVVVIGAGIAGLEAARSLRKLDPSISVLVVEASDRIGGRVEHIDGIAPYHIELGPEFLHGANNSSMFQLSKAMGCRLHEYAYPDRFYFGAERRMVKREELDADAEVARVHELFANLADEAIDQYTGENDTSVADYLRRKGVKESMMKLADALYANDFGCSLTELGVAECIQEARSWSFGDSYFILDRPVSSIIQWLAEGTNIRLLWPVAAIDYSLENAVRVASVDGRALQARRVIVTVPITILRDGDIQFSPALPLEKLRMIQSINMSNAMKVVMAFSERFWPEDLFDVVCTDCFLPEIWMTSATLSRPAPPSSSLRSFSPLRCPSSANLGKVAVVGFVAGERAKEMSQFSHDKIFRKALSQLDEMFGKATDCAMKQDEGEGLVDLEGTHSLKRRDDSGKLVTAGTQLMQQDTSSTARIREQQTVHASHCTSVSRAGEDYNKEQEDEEASAIADNHGEMVGGRLWKLQKSETNSGIHFSQRHNPASWHFAGGLVKDWSKEPFIRGGYSHPSKGAQGARASLTMPVLQRLFFAGEATHEGVNPCLQAAIDTGRRAANQVFDSLIQKPMSEGTRSRLGFNAC</sequence>
<dbReference type="PRINTS" id="PR00757">
    <property type="entry name" value="AMINEOXDASEF"/>
</dbReference>
<dbReference type="InterPro" id="IPR036188">
    <property type="entry name" value="FAD/NAD-bd_sf"/>
</dbReference>
<feature type="binding site" evidence="5">
    <location>
        <position position="215"/>
    </location>
    <ligand>
        <name>FAD</name>
        <dbReference type="ChEBI" id="CHEBI:57692"/>
    </ligand>
</feature>
<comment type="cofactor">
    <cofactor evidence="1">
        <name>FAD</name>
        <dbReference type="ChEBI" id="CHEBI:57692"/>
    </cofactor>
</comment>
<comment type="caution">
    <text evidence="8">The sequence shown here is derived from an EMBL/GenBank/DDBJ whole genome shotgun (WGS) entry which is preliminary data.</text>
</comment>
<dbReference type="OMA" id="PGMSVHA"/>
<feature type="compositionally biased region" description="Polar residues" evidence="6">
    <location>
        <begin position="431"/>
        <end position="441"/>
    </location>
</feature>
<evidence type="ECO:0000256" key="4">
    <source>
        <dbReference type="ARBA" id="ARBA00023002"/>
    </source>
</evidence>
<evidence type="ECO:0000256" key="6">
    <source>
        <dbReference type="SAM" id="MobiDB-lite"/>
    </source>
</evidence>
<protein>
    <recommendedName>
        <fullName evidence="7">Amine oxidase domain-containing protein</fullName>
    </recommendedName>
</protein>
<feature type="domain" description="Amine oxidase" evidence="7">
    <location>
        <begin position="487"/>
        <end position="565"/>
    </location>
</feature>
<comment type="similarity">
    <text evidence="3">Belongs to the flavin monoamine oxidase family.</text>
</comment>
<dbReference type="EMBL" id="BFEA01000292">
    <property type="protein sequence ID" value="GBG78364.1"/>
    <property type="molecule type" value="Genomic_DNA"/>
</dbReference>
<dbReference type="InterPro" id="IPR050281">
    <property type="entry name" value="Flavin_monoamine_oxidase"/>
</dbReference>
<reference evidence="8 9" key="1">
    <citation type="journal article" date="2018" name="Cell">
        <title>The Chara Genome: Secondary Complexity and Implications for Plant Terrestrialization.</title>
        <authorList>
            <person name="Nishiyama T."/>
            <person name="Sakayama H."/>
            <person name="Vries J.D."/>
            <person name="Buschmann H."/>
            <person name="Saint-Marcoux D."/>
            <person name="Ullrich K.K."/>
            <person name="Haas F.B."/>
            <person name="Vanderstraeten L."/>
            <person name="Becker D."/>
            <person name="Lang D."/>
            <person name="Vosolsobe S."/>
            <person name="Rombauts S."/>
            <person name="Wilhelmsson P.K.I."/>
            <person name="Janitza P."/>
            <person name="Kern R."/>
            <person name="Heyl A."/>
            <person name="Rumpler F."/>
            <person name="Villalobos L.I.A.C."/>
            <person name="Clay J.M."/>
            <person name="Skokan R."/>
            <person name="Toyoda A."/>
            <person name="Suzuki Y."/>
            <person name="Kagoshima H."/>
            <person name="Schijlen E."/>
            <person name="Tajeshwar N."/>
            <person name="Catarino B."/>
            <person name="Hetherington A.J."/>
            <person name="Saltykova A."/>
            <person name="Bonnot C."/>
            <person name="Breuninger H."/>
            <person name="Symeonidi A."/>
            <person name="Radhakrishnan G.V."/>
            <person name="Van Nieuwerburgh F."/>
            <person name="Deforce D."/>
            <person name="Chang C."/>
            <person name="Karol K.G."/>
            <person name="Hedrich R."/>
            <person name="Ulvskov P."/>
            <person name="Glockner G."/>
            <person name="Delwiche C.F."/>
            <person name="Petrasek J."/>
            <person name="Van de Peer Y."/>
            <person name="Friml J."/>
            <person name="Beilby M."/>
            <person name="Dolan L."/>
            <person name="Kohara Y."/>
            <person name="Sugano S."/>
            <person name="Fujiyama A."/>
            <person name="Delaux P.-M."/>
            <person name="Quint M."/>
            <person name="TheiBen G."/>
            <person name="Hagemann M."/>
            <person name="Harholt J."/>
            <person name="Dunand C."/>
            <person name="Zachgo S."/>
            <person name="Langdale J."/>
            <person name="Maumus F."/>
            <person name="Straeten D.V.D."/>
            <person name="Gould S.B."/>
            <person name="Rensing S.A."/>
        </authorList>
    </citation>
    <scope>NUCLEOTIDE SEQUENCE [LARGE SCALE GENOMIC DNA]</scope>
    <source>
        <strain evidence="8 9">S276</strain>
    </source>
</reference>
<dbReference type="PANTHER" id="PTHR10742">
    <property type="entry name" value="FLAVIN MONOAMINE OXIDASE"/>
    <property type="match status" value="1"/>
</dbReference>
<name>A0A388L7X3_CHABU</name>
<dbReference type="GO" id="GO:0006598">
    <property type="term" value="P:polyamine catabolic process"/>
    <property type="evidence" value="ECO:0007669"/>
    <property type="project" value="UniProtKB-ARBA"/>
</dbReference>
<gene>
    <name evidence="8" type="ORF">CBR_g26393</name>
</gene>
<keyword evidence="4" id="KW-0560">Oxidoreductase</keyword>
<feature type="binding site" evidence="5">
    <location>
        <position position="345"/>
    </location>
    <ligand>
        <name>substrate</name>
    </ligand>
</feature>
<keyword evidence="9" id="KW-1185">Reference proteome</keyword>
<evidence type="ECO:0000256" key="2">
    <source>
        <dbReference type="ARBA" id="ARBA00004723"/>
    </source>
</evidence>
<feature type="region of interest" description="Disordered" evidence="6">
    <location>
        <begin position="418"/>
        <end position="448"/>
    </location>
</feature>
<evidence type="ECO:0000313" key="8">
    <source>
        <dbReference type="EMBL" id="GBG78364.1"/>
    </source>
</evidence>
<dbReference type="AlphaFoldDB" id="A0A388L7X3"/>
<proteinExistence type="inferred from homology"/>
<evidence type="ECO:0000259" key="7">
    <source>
        <dbReference type="Pfam" id="PF01593"/>
    </source>
</evidence>
<dbReference type="Pfam" id="PF01593">
    <property type="entry name" value="Amino_oxidase"/>
    <property type="match status" value="2"/>
</dbReference>
<dbReference type="OrthoDB" id="5046242at2759"/>
<dbReference type="InterPro" id="IPR001613">
    <property type="entry name" value="Flavin_amine_oxidase"/>
</dbReference>